<evidence type="ECO:0000313" key="4">
    <source>
        <dbReference type="Proteomes" id="UP001596066"/>
    </source>
</evidence>
<dbReference type="InterPro" id="IPR012334">
    <property type="entry name" value="Pectin_lyas_fold"/>
</dbReference>
<dbReference type="RefSeq" id="WP_346141919.1">
    <property type="nucleotide sequence ID" value="NZ_BAAAUA010000007.1"/>
</dbReference>
<dbReference type="SUPFAM" id="SSF49299">
    <property type="entry name" value="PKD domain"/>
    <property type="match status" value="2"/>
</dbReference>
<dbReference type="SMART" id="SM00089">
    <property type="entry name" value="PKD"/>
    <property type="match status" value="2"/>
</dbReference>
<dbReference type="InterPro" id="IPR022409">
    <property type="entry name" value="PKD/Chitinase_dom"/>
</dbReference>
<dbReference type="InterPro" id="IPR035986">
    <property type="entry name" value="PKD_dom_sf"/>
</dbReference>
<feature type="domain" description="PKD" evidence="2">
    <location>
        <begin position="443"/>
        <end position="493"/>
    </location>
</feature>
<dbReference type="PROSITE" id="PS50093">
    <property type="entry name" value="PKD"/>
    <property type="match status" value="2"/>
</dbReference>
<keyword evidence="4" id="KW-1185">Reference proteome</keyword>
<dbReference type="Pfam" id="PF00801">
    <property type="entry name" value="PKD"/>
    <property type="match status" value="1"/>
</dbReference>
<dbReference type="Pfam" id="PF18911">
    <property type="entry name" value="PKD_4"/>
    <property type="match status" value="1"/>
</dbReference>
<evidence type="ECO:0000313" key="3">
    <source>
        <dbReference type="EMBL" id="MFC5641858.1"/>
    </source>
</evidence>
<name>A0ABW0V910_9ACTN</name>
<reference evidence="4" key="1">
    <citation type="journal article" date="2019" name="Int. J. Syst. Evol. Microbiol.">
        <title>The Global Catalogue of Microorganisms (GCM) 10K type strain sequencing project: providing services to taxonomists for standard genome sequencing and annotation.</title>
        <authorList>
            <consortium name="The Broad Institute Genomics Platform"/>
            <consortium name="The Broad Institute Genome Sequencing Center for Infectious Disease"/>
            <person name="Wu L."/>
            <person name="Ma J."/>
        </authorList>
    </citation>
    <scope>NUCLEOTIDE SEQUENCE [LARGE SCALE GENOMIC DNA]</scope>
    <source>
        <strain evidence="4">CGMCC 4.1622</strain>
    </source>
</reference>
<protein>
    <submittedName>
        <fullName evidence="3">PKD domain-containing protein</fullName>
    </submittedName>
</protein>
<keyword evidence="1" id="KW-0732">Signal</keyword>
<dbReference type="Proteomes" id="UP001596066">
    <property type="component" value="Unassembled WGS sequence"/>
</dbReference>
<evidence type="ECO:0000259" key="2">
    <source>
        <dbReference type="PROSITE" id="PS50093"/>
    </source>
</evidence>
<gene>
    <name evidence="3" type="ORF">ACFPZF_10905</name>
</gene>
<dbReference type="CDD" id="cd00146">
    <property type="entry name" value="PKD"/>
    <property type="match status" value="2"/>
</dbReference>
<dbReference type="Gene3D" id="2.160.20.10">
    <property type="entry name" value="Single-stranded right-handed beta-helix, Pectin lyase-like"/>
    <property type="match status" value="1"/>
</dbReference>
<dbReference type="Pfam" id="PF13229">
    <property type="entry name" value="Beta_helix"/>
    <property type="match status" value="1"/>
</dbReference>
<comment type="caution">
    <text evidence="3">The sequence shown here is derived from an EMBL/GenBank/DDBJ whole genome shotgun (WGS) entry which is preliminary data.</text>
</comment>
<sequence length="910" mass="93206">MRLRQSAALIAAAATSVLGLPVAAHAAAAGGTLYVDNSSASCADAGGGAADRPYCTISAAAAAVQPGQTVLVKDGGAHYRESVRVTRSGTRELPITFLGLTAPTGGKSAVAPDAEVSAFELTGVHDVVVRNFATARYAPPGIAPLVSVTDSSRITLDRFWFGTGAPGVPAVRISGAGDHVTVGRSYFSTGSGGVSVAAGARSSLITGNDFNHAATASVTATDAPDTAITYNTIGFSCGESVRIDGASPGAVVENNVITAQHAGAIHPPGSGPADAVCTTAANGRGETEISVSAGSTSGSKVDFNTVHPWPDASAYTWGGASYPTAAAFAAAQPGQATHDVDLDATFDLTLDSFSYERLTDADRSAVDSADPAAPGLDTDLVGMGPLDDPDVPNTAPGGALRDRGAYELTGQRKVTLAVTGNRASQGPAPFEVTATATVVNTWGTPQTDYTFDFGDGTAPVHSTSPTVGHVYQQPGMYYATVTATDAHGVQVSAESQGTYVTEPGDLTLSFGVQTDLDLNATVIADARSPWRIYSYEYDYGDGNARTSAFTHHYAAPGSYTVTVTATDEGGRTVSSSRQVEMKLRDPLTELQPGERVQLVSSVGPQVVDAGANYTSRYWSKPRSLPLNQAVGVNDWVKSVATAVGSDQIQRTFTLINGRIFGLDRNVGPSTGSVGQGELTWPYWYEVTAATQAGPLSGVTRIAVATIGSSTHVVALAGGRVYEASGSPSHGWSRWGDITAAVGFPGGVTAIAAGTTGNTLHVAMEGADWHIRVADGDYDRGRWSGADMSAAYGGPLGADQLAAATTPGSRFHVVALRGGRIYEITGDYAAGYWTGWGDISAATGRADFSRIAAGATGNSLRLFAIASNGNVLNATGDYTAGRWSDFAAVNVLNATPATSPGIADEIGAVGF</sequence>
<dbReference type="SUPFAM" id="SSF51126">
    <property type="entry name" value="Pectin lyase-like"/>
    <property type="match status" value="1"/>
</dbReference>
<dbReference type="EMBL" id="JBHSOC010000015">
    <property type="protein sequence ID" value="MFC5641858.1"/>
    <property type="molecule type" value="Genomic_DNA"/>
</dbReference>
<dbReference type="InterPro" id="IPR039448">
    <property type="entry name" value="Beta_helix"/>
</dbReference>
<dbReference type="InterPro" id="IPR000601">
    <property type="entry name" value="PKD_dom"/>
</dbReference>
<organism evidence="3 4">
    <name type="scientific">Kitasatospora cinereorecta</name>
    <dbReference type="NCBI Taxonomy" id="285560"/>
    <lineage>
        <taxon>Bacteria</taxon>
        <taxon>Bacillati</taxon>
        <taxon>Actinomycetota</taxon>
        <taxon>Actinomycetes</taxon>
        <taxon>Kitasatosporales</taxon>
        <taxon>Streptomycetaceae</taxon>
        <taxon>Kitasatospora</taxon>
    </lineage>
</organism>
<dbReference type="InterPro" id="IPR013783">
    <property type="entry name" value="Ig-like_fold"/>
</dbReference>
<feature type="domain" description="PKD" evidence="2">
    <location>
        <begin position="528"/>
        <end position="580"/>
    </location>
</feature>
<feature type="chain" id="PRO_5045063275" evidence="1">
    <location>
        <begin position="27"/>
        <end position="910"/>
    </location>
</feature>
<proteinExistence type="predicted"/>
<dbReference type="Gene3D" id="2.60.40.10">
    <property type="entry name" value="Immunoglobulins"/>
    <property type="match status" value="2"/>
</dbReference>
<accession>A0ABW0V910</accession>
<dbReference type="InterPro" id="IPR011050">
    <property type="entry name" value="Pectin_lyase_fold/virulence"/>
</dbReference>
<dbReference type="SUPFAM" id="SSF89372">
    <property type="entry name" value="Fucose-specific lectin"/>
    <property type="match status" value="1"/>
</dbReference>
<feature type="signal peptide" evidence="1">
    <location>
        <begin position="1"/>
        <end position="26"/>
    </location>
</feature>
<evidence type="ECO:0000256" key="1">
    <source>
        <dbReference type="SAM" id="SignalP"/>
    </source>
</evidence>